<accession>A0A9D4HIC7</accession>
<proteinExistence type="predicted"/>
<evidence type="ECO:0000313" key="2">
    <source>
        <dbReference type="EMBL" id="KAH3718579.1"/>
    </source>
</evidence>
<organism evidence="2 3">
    <name type="scientific">Dreissena polymorpha</name>
    <name type="common">Zebra mussel</name>
    <name type="synonym">Mytilus polymorpha</name>
    <dbReference type="NCBI Taxonomy" id="45954"/>
    <lineage>
        <taxon>Eukaryota</taxon>
        <taxon>Metazoa</taxon>
        <taxon>Spiralia</taxon>
        <taxon>Lophotrochozoa</taxon>
        <taxon>Mollusca</taxon>
        <taxon>Bivalvia</taxon>
        <taxon>Autobranchia</taxon>
        <taxon>Heteroconchia</taxon>
        <taxon>Euheterodonta</taxon>
        <taxon>Imparidentia</taxon>
        <taxon>Neoheterodontei</taxon>
        <taxon>Myida</taxon>
        <taxon>Dreissenoidea</taxon>
        <taxon>Dreissenidae</taxon>
        <taxon>Dreissena</taxon>
    </lineage>
</organism>
<sequence length="65" mass="7760">MAEIVCESMERQPYVEIVLHPCDCSYAVAFYRYGAQTKRSTSRENDLQTYRPNYRRTRTQQYIDG</sequence>
<dbReference type="EMBL" id="JAIWYP010000013">
    <property type="protein sequence ID" value="KAH3718579.1"/>
    <property type="molecule type" value="Genomic_DNA"/>
</dbReference>
<keyword evidence="3" id="KW-1185">Reference proteome</keyword>
<dbReference type="AlphaFoldDB" id="A0A9D4HIC7"/>
<reference evidence="2" key="1">
    <citation type="journal article" date="2019" name="bioRxiv">
        <title>The Genome of the Zebra Mussel, Dreissena polymorpha: A Resource for Invasive Species Research.</title>
        <authorList>
            <person name="McCartney M.A."/>
            <person name="Auch B."/>
            <person name="Kono T."/>
            <person name="Mallez S."/>
            <person name="Zhang Y."/>
            <person name="Obille A."/>
            <person name="Becker A."/>
            <person name="Abrahante J.E."/>
            <person name="Garbe J."/>
            <person name="Badalamenti J.P."/>
            <person name="Herman A."/>
            <person name="Mangelson H."/>
            <person name="Liachko I."/>
            <person name="Sullivan S."/>
            <person name="Sone E.D."/>
            <person name="Koren S."/>
            <person name="Silverstein K.A.T."/>
            <person name="Beckman K.B."/>
            <person name="Gohl D.M."/>
        </authorList>
    </citation>
    <scope>NUCLEOTIDE SEQUENCE</scope>
    <source>
        <strain evidence="2">Duluth1</strain>
        <tissue evidence="2">Whole animal</tissue>
    </source>
</reference>
<name>A0A9D4HIC7_DREPO</name>
<evidence type="ECO:0000256" key="1">
    <source>
        <dbReference type="SAM" id="MobiDB-lite"/>
    </source>
</evidence>
<protein>
    <submittedName>
        <fullName evidence="2">Uncharacterized protein</fullName>
    </submittedName>
</protein>
<gene>
    <name evidence="2" type="ORF">DPMN_061385</name>
</gene>
<feature type="region of interest" description="Disordered" evidence="1">
    <location>
        <begin position="38"/>
        <end position="65"/>
    </location>
</feature>
<evidence type="ECO:0000313" key="3">
    <source>
        <dbReference type="Proteomes" id="UP000828390"/>
    </source>
</evidence>
<reference evidence="2" key="2">
    <citation type="submission" date="2020-11" db="EMBL/GenBank/DDBJ databases">
        <authorList>
            <person name="McCartney M.A."/>
            <person name="Auch B."/>
            <person name="Kono T."/>
            <person name="Mallez S."/>
            <person name="Becker A."/>
            <person name="Gohl D.M."/>
            <person name="Silverstein K.A.T."/>
            <person name="Koren S."/>
            <person name="Bechman K.B."/>
            <person name="Herman A."/>
            <person name="Abrahante J.E."/>
            <person name="Garbe J."/>
        </authorList>
    </citation>
    <scope>NUCLEOTIDE SEQUENCE</scope>
    <source>
        <strain evidence="2">Duluth1</strain>
        <tissue evidence="2">Whole animal</tissue>
    </source>
</reference>
<dbReference type="Proteomes" id="UP000828390">
    <property type="component" value="Unassembled WGS sequence"/>
</dbReference>
<comment type="caution">
    <text evidence="2">The sequence shown here is derived from an EMBL/GenBank/DDBJ whole genome shotgun (WGS) entry which is preliminary data.</text>
</comment>